<accession>A0AA36FZK2</accession>
<evidence type="ECO:0000313" key="1">
    <source>
        <dbReference type="EMBL" id="CAJ0572726.1"/>
    </source>
</evidence>
<dbReference type="Proteomes" id="UP001177023">
    <property type="component" value="Unassembled WGS sequence"/>
</dbReference>
<reference evidence="1" key="1">
    <citation type="submission" date="2023-06" db="EMBL/GenBank/DDBJ databases">
        <authorList>
            <person name="Delattre M."/>
        </authorList>
    </citation>
    <scope>NUCLEOTIDE SEQUENCE</scope>
    <source>
        <strain evidence="1">AF72</strain>
    </source>
</reference>
<comment type="caution">
    <text evidence="1">The sequence shown here is derived from an EMBL/GenBank/DDBJ whole genome shotgun (WGS) entry which is preliminary data.</text>
</comment>
<dbReference type="AlphaFoldDB" id="A0AA36FZK2"/>
<dbReference type="EMBL" id="CATQJA010002604">
    <property type="protein sequence ID" value="CAJ0572726.1"/>
    <property type="molecule type" value="Genomic_DNA"/>
</dbReference>
<sequence length="271" mass="30668">MIPFLLLLIAVAQAVDEKVSFKKFQESHVHFARNAQNGSTLQVHAQILRGAKRWRISLLHSNQMSVGIALDVIVDKNLHYYASSINDTKISQPNWVLGSPVFDRAPFGPGQWLDVTMQVIGFRQIKVMFGKGSGVRDYVFTMPAELPTRNTRDLNMAVVSGDLRSIKITGTALAGSNQYSQAADLVENTAIHVEKGDKPIVRTTTRRATRRPFVRKTVPPMVLLPEFNAFNIIPELSMADYRERIRALMARMDREQEEERPPVYRGEDDNY</sequence>
<name>A0AA36FZK2_9BILA</name>
<feature type="non-terminal residue" evidence="1">
    <location>
        <position position="271"/>
    </location>
</feature>
<gene>
    <name evidence="1" type="ORF">MSPICULIGERA_LOCUS11106</name>
</gene>
<evidence type="ECO:0000313" key="2">
    <source>
        <dbReference type="Proteomes" id="UP001177023"/>
    </source>
</evidence>
<proteinExistence type="predicted"/>
<keyword evidence="2" id="KW-1185">Reference proteome</keyword>
<organism evidence="1 2">
    <name type="scientific">Mesorhabditis spiculigera</name>
    <dbReference type="NCBI Taxonomy" id="96644"/>
    <lineage>
        <taxon>Eukaryota</taxon>
        <taxon>Metazoa</taxon>
        <taxon>Ecdysozoa</taxon>
        <taxon>Nematoda</taxon>
        <taxon>Chromadorea</taxon>
        <taxon>Rhabditida</taxon>
        <taxon>Rhabditina</taxon>
        <taxon>Rhabditomorpha</taxon>
        <taxon>Rhabditoidea</taxon>
        <taxon>Rhabditidae</taxon>
        <taxon>Mesorhabditinae</taxon>
        <taxon>Mesorhabditis</taxon>
    </lineage>
</organism>
<protein>
    <submittedName>
        <fullName evidence="1">Uncharacterized protein</fullName>
    </submittedName>
</protein>